<dbReference type="AlphaFoldDB" id="A0A8J8NA32"/>
<dbReference type="EMBL" id="RRYP01030545">
    <property type="protein sequence ID" value="TNV71131.1"/>
    <property type="molecule type" value="Genomic_DNA"/>
</dbReference>
<proteinExistence type="predicted"/>
<protein>
    <submittedName>
        <fullName evidence="1">Uncharacterized protein</fullName>
    </submittedName>
</protein>
<keyword evidence="2" id="KW-1185">Reference proteome</keyword>
<reference evidence="1" key="1">
    <citation type="submission" date="2019-06" db="EMBL/GenBank/DDBJ databases">
        <authorList>
            <person name="Zheng W."/>
        </authorList>
    </citation>
    <scope>NUCLEOTIDE SEQUENCE</scope>
    <source>
        <strain evidence="1">QDHG01</strain>
    </source>
</reference>
<evidence type="ECO:0000313" key="1">
    <source>
        <dbReference type="EMBL" id="TNV71131.1"/>
    </source>
</evidence>
<dbReference type="OrthoDB" id="290239at2759"/>
<evidence type="ECO:0000313" key="2">
    <source>
        <dbReference type="Proteomes" id="UP000785679"/>
    </source>
</evidence>
<accession>A0A8J8NA32</accession>
<dbReference type="Proteomes" id="UP000785679">
    <property type="component" value="Unassembled WGS sequence"/>
</dbReference>
<sequence>MSVYSGFATRQQETFYNKLLERMIQLFAVKLLQSLKRIDELTGAAGGIIGQQIFQPKVDTINESFQQLGGTIGEARKSAERYNGEGQSME</sequence>
<comment type="caution">
    <text evidence="1">The sequence shown here is derived from an EMBL/GenBank/DDBJ whole genome shotgun (WGS) entry which is preliminary data.</text>
</comment>
<name>A0A8J8NA32_HALGN</name>
<organism evidence="1 2">
    <name type="scientific">Halteria grandinella</name>
    <dbReference type="NCBI Taxonomy" id="5974"/>
    <lineage>
        <taxon>Eukaryota</taxon>
        <taxon>Sar</taxon>
        <taxon>Alveolata</taxon>
        <taxon>Ciliophora</taxon>
        <taxon>Intramacronucleata</taxon>
        <taxon>Spirotrichea</taxon>
        <taxon>Stichotrichia</taxon>
        <taxon>Sporadotrichida</taxon>
        <taxon>Halteriidae</taxon>
        <taxon>Halteria</taxon>
    </lineage>
</organism>
<gene>
    <name evidence="1" type="ORF">FGO68_gene9602</name>
</gene>